<evidence type="ECO:0000256" key="3">
    <source>
        <dbReference type="ARBA" id="ARBA00022833"/>
    </source>
</evidence>
<organism evidence="5 6">
    <name type="scientific">Pseudomonas flexibilis</name>
    <dbReference type="NCBI Taxonomy" id="706570"/>
    <lineage>
        <taxon>Bacteria</taxon>
        <taxon>Pseudomonadati</taxon>
        <taxon>Pseudomonadota</taxon>
        <taxon>Gammaproteobacteria</taxon>
        <taxon>Pseudomonadales</taxon>
        <taxon>Pseudomonadaceae</taxon>
        <taxon>Pseudomonas</taxon>
    </lineage>
</organism>
<dbReference type="AlphaFoldDB" id="A0A1N6YM38"/>
<dbReference type="Gene3D" id="1.20.120.910">
    <property type="entry name" value="DksA, coiled-coil domain"/>
    <property type="match status" value="1"/>
</dbReference>
<feature type="domain" description="Zinc finger DksA/TraR C4-type" evidence="4">
    <location>
        <begin position="33"/>
        <end position="66"/>
    </location>
</feature>
<dbReference type="GO" id="GO:0008270">
    <property type="term" value="F:zinc ion binding"/>
    <property type="evidence" value="ECO:0007669"/>
    <property type="project" value="UniProtKB-KW"/>
</dbReference>
<dbReference type="RefSeq" id="WP_039559987.1">
    <property type="nucleotide sequence ID" value="NZ_FTMC01000015.1"/>
</dbReference>
<dbReference type="Pfam" id="PF01258">
    <property type="entry name" value="zf-dskA_traR"/>
    <property type="match status" value="1"/>
</dbReference>
<keyword evidence="1" id="KW-0479">Metal-binding</keyword>
<dbReference type="InterPro" id="IPR000962">
    <property type="entry name" value="Znf_DskA_TraR"/>
</dbReference>
<evidence type="ECO:0000256" key="1">
    <source>
        <dbReference type="ARBA" id="ARBA00022723"/>
    </source>
</evidence>
<evidence type="ECO:0000313" key="5">
    <source>
        <dbReference type="EMBL" id="SIR15622.1"/>
    </source>
</evidence>
<sequence>MADWFDRAQAYEERDRAQALEAALRRARTDLPSRETCLTCDEPIPAERQAFGGVIRCVPCQTLFEKFEAQR</sequence>
<accession>A0A1N6YM38</accession>
<evidence type="ECO:0000256" key="2">
    <source>
        <dbReference type="ARBA" id="ARBA00022771"/>
    </source>
</evidence>
<evidence type="ECO:0000313" key="6">
    <source>
        <dbReference type="Proteomes" id="UP000186079"/>
    </source>
</evidence>
<keyword evidence="3" id="KW-0862">Zinc</keyword>
<evidence type="ECO:0000259" key="4">
    <source>
        <dbReference type="Pfam" id="PF01258"/>
    </source>
</evidence>
<dbReference type="InterPro" id="IPR012783">
    <property type="entry name" value="Znf_C4_TraR"/>
</dbReference>
<name>A0A1N6YM38_9PSED</name>
<keyword evidence="2" id="KW-0863">Zinc-finger</keyword>
<dbReference type="EMBL" id="FTMC01000015">
    <property type="protein sequence ID" value="SIR15622.1"/>
    <property type="molecule type" value="Genomic_DNA"/>
</dbReference>
<protein>
    <submittedName>
        <fullName evidence="5">Transcriptional regulator, TraR/DksA family</fullName>
    </submittedName>
</protein>
<proteinExistence type="predicted"/>
<reference evidence="5 6" key="1">
    <citation type="submission" date="2017-01" db="EMBL/GenBank/DDBJ databases">
        <authorList>
            <person name="Mah S.A."/>
            <person name="Swanson W.J."/>
            <person name="Moy G.W."/>
            <person name="Vacquier V.D."/>
        </authorList>
    </citation>
    <scope>NUCLEOTIDE SEQUENCE [LARGE SCALE GENOMIC DNA]</scope>
    <source>
        <strain evidence="5 6">ATCC 29606</strain>
    </source>
</reference>
<dbReference type="NCBIfam" id="TIGR02419">
    <property type="entry name" value="C4_traR_proteo"/>
    <property type="match status" value="1"/>
</dbReference>
<gene>
    <name evidence="5" type="ORF">SAMN05421672_115124</name>
</gene>
<dbReference type="Proteomes" id="UP000186079">
    <property type="component" value="Unassembled WGS sequence"/>
</dbReference>